<comment type="caution">
    <text evidence="1">The sequence shown here is derived from an EMBL/GenBank/DDBJ whole genome shotgun (WGS) entry which is preliminary data.</text>
</comment>
<protein>
    <submittedName>
        <fullName evidence="1">Uncharacterized protein</fullName>
    </submittedName>
</protein>
<proteinExistence type="predicted"/>
<evidence type="ECO:0000313" key="1">
    <source>
        <dbReference type="EMBL" id="GCB84961.1"/>
    </source>
</evidence>
<feature type="non-terminal residue" evidence="1">
    <location>
        <position position="55"/>
    </location>
</feature>
<reference evidence="1 2" key="1">
    <citation type="journal article" date="2018" name="Nat. Ecol. Evol.">
        <title>Shark genomes provide insights into elasmobranch evolution and the origin of vertebrates.</title>
        <authorList>
            <person name="Hara Y"/>
            <person name="Yamaguchi K"/>
            <person name="Onimaru K"/>
            <person name="Kadota M"/>
            <person name="Koyanagi M"/>
            <person name="Keeley SD"/>
            <person name="Tatsumi K"/>
            <person name="Tanaka K"/>
            <person name="Motone F"/>
            <person name="Kageyama Y"/>
            <person name="Nozu R"/>
            <person name="Adachi N"/>
            <person name="Nishimura O"/>
            <person name="Nakagawa R"/>
            <person name="Tanegashima C"/>
            <person name="Kiyatake I"/>
            <person name="Matsumoto R"/>
            <person name="Murakumo K"/>
            <person name="Nishida K"/>
            <person name="Terakita A"/>
            <person name="Kuratani S"/>
            <person name="Sato K"/>
            <person name="Hyodo S Kuraku.S."/>
        </authorList>
    </citation>
    <scope>NUCLEOTIDE SEQUENCE [LARGE SCALE GENOMIC DNA]</scope>
</reference>
<organism evidence="1 2">
    <name type="scientific">Scyliorhinus torazame</name>
    <name type="common">Cloudy catshark</name>
    <name type="synonym">Catulus torazame</name>
    <dbReference type="NCBI Taxonomy" id="75743"/>
    <lineage>
        <taxon>Eukaryota</taxon>
        <taxon>Metazoa</taxon>
        <taxon>Chordata</taxon>
        <taxon>Craniata</taxon>
        <taxon>Vertebrata</taxon>
        <taxon>Chondrichthyes</taxon>
        <taxon>Elasmobranchii</taxon>
        <taxon>Galeomorphii</taxon>
        <taxon>Galeoidea</taxon>
        <taxon>Carcharhiniformes</taxon>
        <taxon>Scyliorhinidae</taxon>
        <taxon>Scyliorhinus</taxon>
    </lineage>
</organism>
<sequence>MDLEPVMEDDDAAKGIKLMPLKPLTEYHQVIYCGGLLMMTKQGTSRKGLSWEKDS</sequence>
<evidence type="ECO:0000313" key="2">
    <source>
        <dbReference type="Proteomes" id="UP000288216"/>
    </source>
</evidence>
<gene>
    <name evidence="1" type="ORF">scyTo_0025589</name>
</gene>
<dbReference type="AlphaFoldDB" id="A0A401QHS1"/>
<name>A0A401QHS1_SCYTO</name>
<dbReference type="EMBL" id="BFAA01108894">
    <property type="protein sequence ID" value="GCB84961.1"/>
    <property type="molecule type" value="Genomic_DNA"/>
</dbReference>
<dbReference type="Proteomes" id="UP000288216">
    <property type="component" value="Unassembled WGS sequence"/>
</dbReference>
<keyword evidence="2" id="KW-1185">Reference proteome</keyword>
<accession>A0A401QHS1</accession>